<keyword evidence="4" id="KW-0808">Transferase</keyword>
<dbReference type="GO" id="GO:0061630">
    <property type="term" value="F:ubiquitin protein ligase activity"/>
    <property type="evidence" value="ECO:0007669"/>
    <property type="project" value="UniProtKB-EC"/>
</dbReference>
<name>A0A8J5UGR2_9ASCO</name>
<evidence type="ECO:0000256" key="1">
    <source>
        <dbReference type="ARBA" id="ARBA00000900"/>
    </source>
</evidence>
<keyword evidence="6" id="KW-0479">Metal-binding</keyword>
<evidence type="ECO:0000256" key="12">
    <source>
        <dbReference type="PROSITE-ProRule" id="PRU00175"/>
    </source>
</evidence>
<keyword evidence="9" id="KW-0862">Zinc</keyword>
<accession>A0A8J5UGR2</accession>
<sequence>MTPLQPEPTRSIFQPKLVLICSAILFSFFLINQKNSSHLDLEDALYLTKNSIREFKDQHFPDGTLYHPHPRRRTLTNDSRILESDIDYPLNNVVNSFFPIDAIISYNRSTTTIPTFPTNNITTHELISRYASFSPVLNYNMISHYRILPHNACTKFEPEDPEELEGFKNKVIIVLRGDCTFVDKVTNVLESKLDPTCIIIANDEPYRGLITMFSNNFNQDGSLRTPILFITNEDFMTLSNIESEDLPIGIRTAYIGSWLSIILSMVLSPPLLIIFFYSMIVCGQRIRRRQINMQNAKMVKQLPVYIFNIDHLILAPFFQKYLKVTGQTNMVPRDSETTDLYESPKPSRNGSSLSIHKITVGGIDVRSSKDSLHVITAPDDFYPAYKCSICLEKYIPLKSKLLVLECKHFFHEKCLSNWLINFRRSCPLCNSTLTKPNCTYLLGSDDEIVEYGSTNDLEAGVLVPFFDPSPSQEESLESEDDIYSDGLFPVGSSSRELSVTRSEGNELHSVVQNEEIPPPVIVGPSSGVSETTDMSFFTPAQSPPLPADKLVRPPPVSATHSFRISKPSQILSRFSGREEENESEPGSKEDSRLELSVSIDSGDFVSASEEQQLHQDSNSIESSGSSNETMEYHGGDNDDVSTLEHMETHQ</sequence>
<evidence type="ECO:0000256" key="14">
    <source>
        <dbReference type="SAM" id="Phobius"/>
    </source>
</evidence>
<feature type="transmembrane region" description="Helical" evidence="14">
    <location>
        <begin position="258"/>
        <end position="281"/>
    </location>
</feature>
<feature type="domain" description="RING-type" evidence="15">
    <location>
        <begin position="387"/>
        <end position="430"/>
    </location>
</feature>
<dbReference type="EMBL" id="JAGSYN010000166">
    <property type="protein sequence ID" value="KAG7662643.1"/>
    <property type="molecule type" value="Genomic_DNA"/>
</dbReference>
<feature type="compositionally biased region" description="Polar residues" evidence="13">
    <location>
        <begin position="531"/>
        <end position="540"/>
    </location>
</feature>
<dbReference type="GeneID" id="73470651"/>
<evidence type="ECO:0000256" key="3">
    <source>
        <dbReference type="ARBA" id="ARBA00012483"/>
    </source>
</evidence>
<evidence type="ECO:0000256" key="5">
    <source>
        <dbReference type="ARBA" id="ARBA00022692"/>
    </source>
</evidence>
<gene>
    <name evidence="16" type="ORF">J8A68_003851</name>
</gene>
<dbReference type="PANTHER" id="PTHR45977">
    <property type="entry name" value="TARGET OF ERK KINASE MPK-1"/>
    <property type="match status" value="1"/>
</dbReference>
<evidence type="ECO:0000256" key="10">
    <source>
        <dbReference type="ARBA" id="ARBA00022989"/>
    </source>
</evidence>
<keyword evidence="5 14" id="KW-0812">Transmembrane</keyword>
<evidence type="ECO:0000313" key="17">
    <source>
        <dbReference type="Proteomes" id="UP000694255"/>
    </source>
</evidence>
<evidence type="ECO:0000259" key="15">
    <source>
        <dbReference type="PROSITE" id="PS50089"/>
    </source>
</evidence>
<reference evidence="16 17" key="1">
    <citation type="journal article" date="2021" name="DNA Res.">
        <title>Genome analysis of Candida subhashii reveals its hybrid nature and dual mitochondrial genome conformations.</title>
        <authorList>
            <person name="Mixao V."/>
            <person name="Hegedusova E."/>
            <person name="Saus E."/>
            <person name="Pryszcz L.P."/>
            <person name="Cillingova A."/>
            <person name="Nosek J."/>
            <person name="Gabaldon T."/>
        </authorList>
    </citation>
    <scope>NUCLEOTIDE SEQUENCE [LARGE SCALE GENOMIC DNA]</scope>
    <source>
        <strain evidence="16 17">CBS 10753</strain>
    </source>
</reference>
<evidence type="ECO:0000256" key="2">
    <source>
        <dbReference type="ARBA" id="ARBA00004141"/>
    </source>
</evidence>
<keyword evidence="7 12" id="KW-0863">Zinc-finger</keyword>
<keyword evidence="10 14" id="KW-1133">Transmembrane helix</keyword>
<dbReference type="AlphaFoldDB" id="A0A8J5UGR2"/>
<dbReference type="RefSeq" id="XP_049262876.1">
    <property type="nucleotide sequence ID" value="XM_049407749.1"/>
</dbReference>
<dbReference type="Proteomes" id="UP000694255">
    <property type="component" value="Unassembled WGS sequence"/>
</dbReference>
<feature type="compositionally biased region" description="Pro residues" evidence="13">
    <location>
        <begin position="541"/>
        <end position="556"/>
    </location>
</feature>
<evidence type="ECO:0000313" key="16">
    <source>
        <dbReference type="EMBL" id="KAG7662643.1"/>
    </source>
</evidence>
<dbReference type="OrthoDB" id="8062037at2759"/>
<dbReference type="PROSITE" id="PS50089">
    <property type="entry name" value="ZF_RING_2"/>
    <property type="match status" value="1"/>
</dbReference>
<dbReference type="PANTHER" id="PTHR45977:SF4">
    <property type="entry name" value="RING-TYPE DOMAIN-CONTAINING PROTEIN"/>
    <property type="match status" value="1"/>
</dbReference>
<keyword evidence="11 14" id="KW-0472">Membrane</keyword>
<feature type="compositionally biased region" description="Low complexity" evidence="13">
    <location>
        <begin position="617"/>
        <end position="628"/>
    </location>
</feature>
<dbReference type="GO" id="GO:0006511">
    <property type="term" value="P:ubiquitin-dependent protein catabolic process"/>
    <property type="evidence" value="ECO:0007669"/>
    <property type="project" value="TreeGrafter"/>
</dbReference>
<comment type="caution">
    <text evidence="16">The sequence shown here is derived from an EMBL/GenBank/DDBJ whole genome shotgun (WGS) entry which is preliminary data.</text>
</comment>
<feature type="compositionally biased region" description="Basic and acidic residues" evidence="13">
    <location>
        <begin position="630"/>
        <end position="650"/>
    </location>
</feature>
<dbReference type="GO" id="GO:0016020">
    <property type="term" value="C:membrane"/>
    <property type="evidence" value="ECO:0007669"/>
    <property type="project" value="UniProtKB-SubCell"/>
</dbReference>
<dbReference type="InterPro" id="IPR001841">
    <property type="entry name" value="Znf_RING"/>
</dbReference>
<proteinExistence type="predicted"/>
<evidence type="ECO:0000256" key="8">
    <source>
        <dbReference type="ARBA" id="ARBA00022786"/>
    </source>
</evidence>
<keyword evidence="8" id="KW-0833">Ubl conjugation pathway</keyword>
<dbReference type="GO" id="GO:0016567">
    <property type="term" value="P:protein ubiquitination"/>
    <property type="evidence" value="ECO:0007669"/>
    <property type="project" value="TreeGrafter"/>
</dbReference>
<feature type="compositionally biased region" description="Polar residues" evidence="13">
    <location>
        <begin position="558"/>
        <end position="571"/>
    </location>
</feature>
<feature type="region of interest" description="Disordered" evidence="13">
    <location>
        <begin position="513"/>
        <end position="650"/>
    </location>
</feature>
<evidence type="ECO:0000256" key="11">
    <source>
        <dbReference type="ARBA" id="ARBA00023136"/>
    </source>
</evidence>
<protein>
    <recommendedName>
        <fullName evidence="3">RING-type E3 ubiquitin transferase</fullName>
        <ecNumber evidence="3">2.3.2.27</ecNumber>
    </recommendedName>
</protein>
<dbReference type="SMART" id="SM00184">
    <property type="entry name" value="RING"/>
    <property type="match status" value="1"/>
</dbReference>
<dbReference type="GO" id="GO:0008270">
    <property type="term" value="F:zinc ion binding"/>
    <property type="evidence" value="ECO:0007669"/>
    <property type="project" value="UniProtKB-KW"/>
</dbReference>
<dbReference type="Pfam" id="PF13639">
    <property type="entry name" value="zf-RING_2"/>
    <property type="match status" value="1"/>
</dbReference>
<evidence type="ECO:0000256" key="13">
    <source>
        <dbReference type="SAM" id="MobiDB-lite"/>
    </source>
</evidence>
<evidence type="ECO:0000256" key="4">
    <source>
        <dbReference type="ARBA" id="ARBA00022679"/>
    </source>
</evidence>
<evidence type="ECO:0000256" key="9">
    <source>
        <dbReference type="ARBA" id="ARBA00022833"/>
    </source>
</evidence>
<evidence type="ECO:0000256" key="6">
    <source>
        <dbReference type="ARBA" id="ARBA00022723"/>
    </source>
</evidence>
<comment type="catalytic activity">
    <reaction evidence="1">
        <text>S-ubiquitinyl-[E2 ubiquitin-conjugating enzyme]-L-cysteine + [acceptor protein]-L-lysine = [E2 ubiquitin-conjugating enzyme]-L-cysteine + N(6)-ubiquitinyl-[acceptor protein]-L-lysine.</text>
        <dbReference type="EC" id="2.3.2.27"/>
    </reaction>
</comment>
<keyword evidence="17" id="KW-1185">Reference proteome</keyword>
<evidence type="ECO:0000256" key="7">
    <source>
        <dbReference type="ARBA" id="ARBA00022771"/>
    </source>
</evidence>
<feature type="transmembrane region" description="Helical" evidence="14">
    <location>
        <begin position="302"/>
        <end position="322"/>
    </location>
</feature>
<comment type="subcellular location">
    <subcellularLocation>
        <location evidence="2">Membrane</location>
        <topology evidence="2">Multi-pass membrane protein</topology>
    </subcellularLocation>
</comment>
<organism evidence="16 17">
    <name type="scientific">[Candida] subhashii</name>
    <dbReference type="NCBI Taxonomy" id="561895"/>
    <lineage>
        <taxon>Eukaryota</taxon>
        <taxon>Fungi</taxon>
        <taxon>Dikarya</taxon>
        <taxon>Ascomycota</taxon>
        <taxon>Saccharomycotina</taxon>
        <taxon>Pichiomycetes</taxon>
        <taxon>Debaryomycetaceae</taxon>
        <taxon>Spathaspora</taxon>
    </lineage>
</organism>
<dbReference type="EC" id="2.3.2.27" evidence="3"/>